<dbReference type="PANTHER" id="PTHR45639:SF3">
    <property type="entry name" value="HYPOXIA UP-REGULATED PROTEIN 1"/>
    <property type="match status" value="1"/>
</dbReference>
<keyword evidence="3" id="KW-0067">ATP-binding</keyword>
<keyword evidence="8" id="KW-1185">Reference proteome</keyword>
<name>A0AAJ0BAQ7_9PEZI</name>
<organism evidence="7 8">
    <name type="scientific">Echria macrotheca</name>
    <dbReference type="NCBI Taxonomy" id="438768"/>
    <lineage>
        <taxon>Eukaryota</taxon>
        <taxon>Fungi</taxon>
        <taxon>Dikarya</taxon>
        <taxon>Ascomycota</taxon>
        <taxon>Pezizomycotina</taxon>
        <taxon>Sordariomycetes</taxon>
        <taxon>Sordariomycetidae</taxon>
        <taxon>Sordariales</taxon>
        <taxon>Schizotheciaceae</taxon>
        <taxon>Echria</taxon>
    </lineage>
</organism>
<dbReference type="GO" id="GO:0140662">
    <property type="term" value="F:ATP-dependent protein folding chaperone"/>
    <property type="evidence" value="ECO:0007669"/>
    <property type="project" value="InterPro"/>
</dbReference>
<dbReference type="PRINTS" id="PR00301">
    <property type="entry name" value="HEATSHOCK70"/>
</dbReference>
<reference evidence="7" key="1">
    <citation type="submission" date="2023-06" db="EMBL/GenBank/DDBJ databases">
        <title>Genome-scale phylogeny and comparative genomics of the fungal order Sordariales.</title>
        <authorList>
            <consortium name="Lawrence Berkeley National Laboratory"/>
            <person name="Hensen N."/>
            <person name="Bonometti L."/>
            <person name="Westerberg I."/>
            <person name="Brannstrom I.O."/>
            <person name="Guillou S."/>
            <person name="Cros-Aarteil S."/>
            <person name="Calhoun S."/>
            <person name="Haridas S."/>
            <person name="Kuo A."/>
            <person name="Mondo S."/>
            <person name="Pangilinan J."/>
            <person name="Riley R."/>
            <person name="Labutti K."/>
            <person name="Andreopoulos B."/>
            <person name="Lipzen A."/>
            <person name="Chen C."/>
            <person name="Yanf M."/>
            <person name="Daum C."/>
            <person name="Ng V."/>
            <person name="Clum A."/>
            <person name="Steindorff A."/>
            <person name="Ohm R."/>
            <person name="Martin F."/>
            <person name="Silar P."/>
            <person name="Natvig D."/>
            <person name="Lalanne C."/>
            <person name="Gautier V."/>
            <person name="Ament-Velasquez S.L."/>
            <person name="Kruys A."/>
            <person name="Hutchinson M.I."/>
            <person name="Powell A.J."/>
            <person name="Barry K."/>
            <person name="Miller A.N."/>
            <person name="Grigoriev I.V."/>
            <person name="Debuchy R."/>
            <person name="Gladieux P."/>
            <person name="Thoren M.H."/>
            <person name="Johannesson H."/>
        </authorList>
    </citation>
    <scope>NUCLEOTIDE SEQUENCE</scope>
    <source>
        <strain evidence="7">PSN4</strain>
    </source>
</reference>
<evidence type="ECO:0000256" key="3">
    <source>
        <dbReference type="ARBA" id="ARBA00022840"/>
    </source>
</evidence>
<dbReference type="Proteomes" id="UP001239445">
    <property type="component" value="Unassembled WGS sequence"/>
</dbReference>
<keyword evidence="1" id="KW-0547">Nucleotide-binding</keyword>
<gene>
    <name evidence="7" type="ORF">QBC47DRAFT_383802</name>
</gene>
<keyword evidence="7" id="KW-0346">Stress response</keyword>
<dbReference type="SUPFAM" id="SSF53067">
    <property type="entry name" value="Actin-like ATPase domain"/>
    <property type="match status" value="2"/>
</dbReference>
<dbReference type="PANTHER" id="PTHR45639">
    <property type="entry name" value="HSC70CB, ISOFORM G-RELATED"/>
    <property type="match status" value="1"/>
</dbReference>
<sequence>MARSKLSPLSLLLSAVFLFSANVFALSAVLGVDLGTEYIKASLVKPGIPLEIVLTKDSRRKEISAVNFKPPPNGPKPGVYPERAYGSDAMALAPRFPGDVFPNLKPLLGLPADSAEVKEYALRHPALKLEKHKLRGTAAFKSEKAFTAEEEAWMVEELLAMELQAIRSNAEALAGSGTSVRSVVLTVPPFYTIEEKRATEMAAELAGFKVLALISDGLAVGVNYATSRQFPNINEGGKPEHHMIFDMGAGSTKATVLKFQSRTVKDVGKFNKTIQEVQVLGSGWDRTLGGDALNYLIVDDMIKQFVESPKAQKASVEAEKVKKHGRAIAKLTKEAERLRHILSANQNTQASFEGLYEDVDFKYKISRADFEEMASTHAERVNAALQKALSAANIEIKDLDSVILHGGASRTPFVQKQLEKVLGGADKIRTNVNSDEAAVFGAGFRAAELSPSFRVKEIRVYEAAVYPVGVRWKTDDGKAKHQRLWTATSHLGAPAKEITFPNREDFSADFYQLVVSPVTESETEAKTKTFATTNLTASVAELVEKYKCDKSDIRFRVSARLSAEDGEVEVAKATVECEAEEPEKEGIMDGVKNLFGFGKKEASKDGSDSSTEEGDAEPSTSTSSSSTTAESSSSTSTSASSSASASADAKPAEKKKQLIVIPIKFTVEKAGIPQLPKQDLLKIKERLKAFEASDRARRQREEALNQLEGYTYKVRDLIENEAFVAASTPEERATLEAKTSETSDWLYGDGADATKEELKARLKALQDLVNPIQKRIEEADKRPELVKGLQEALKSTKEFTADMRKQIAEHQQFLAARSAAAEAMASSSTVESKTSTTAAPSGDFDGLEDEETTMTAQPTSMEELEKERGPVPPLYTVEDLKESEDLYESISAWLEQKIAAQEKLGATDDPVLLVKDLKERRDKLDKAGVDLAMKGVRNFEKKKKSDDGTKTKTKKAKASSKTKSAPKSGSTLKLKPGADGKMPSEEELQKMINDFMKEQEDQKQEEGQTESPKTEGVKKEEPIKHEEL</sequence>
<dbReference type="EMBL" id="MU839835">
    <property type="protein sequence ID" value="KAK1754390.1"/>
    <property type="molecule type" value="Genomic_DNA"/>
</dbReference>
<dbReference type="GO" id="GO:0030968">
    <property type="term" value="P:endoplasmic reticulum unfolded protein response"/>
    <property type="evidence" value="ECO:0007669"/>
    <property type="project" value="TreeGrafter"/>
</dbReference>
<feature type="compositionally biased region" description="Basic residues" evidence="5">
    <location>
        <begin position="951"/>
        <end position="960"/>
    </location>
</feature>
<comment type="caution">
    <text evidence="7">The sequence shown here is derived from an EMBL/GenBank/DDBJ whole genome shotgun (WGS) entry which is preliminary data.</text>
</comment>
<feature type="region of interest" description="Disordered" evidence="5">
    <location>
        <begin position="826"/>
        <end position="873"/>
    </location>
</feature>
<evidence type="ECO:0000256" key="5">
    <source>
        <dbReference type="SAM" id="MobiDB-lite"/>
    </source>
</evidence>
<evidence type="ECO:0000256" key="6">
    <source>
        <dbReference type="SAM" id="SignalP"/>
    </source>
</evidence>
<dbReference type="Gene3D" id="1.20.1270.10">
    <property type="match status" value="1"/>
</dbReference>
<dbReference type="FunFam" id="3.90.640.10:FF:000039">
    <property type="entry name" value="Hsp70 family chaperone Lhs1/Orp150"/>
    <property type="match status" value="1"/>
</dbReference>
<proteinExistence type="predicted"/>
<dbReference type="SUPFAM" id="SSF100934">
    <property type="entry name" value="Heat shock protein 70kD (HSP70), C-terminal subdomain"/>
    <property type="match status" value="1"/>
</dbReference>
<feature type="signal peptide" evidence="6">
    <location>
        <begin position="1"/>
        <end position="25"/>
    </location>
</feature>
<feature type="region of interest" description="Disordered" evidence="5">
    <location>
        <begin position="936"/>
        <end position="1028"/>
    </location>
</feature>
<dbReference type="InterPro" id="IPR043129">
    <property type="entry name" value="ATPase_NBD"/>
</dbReference>
<feature type="compositionally biased region" description="Low complexity" evidence="5">
    <location>
        <begin position="619"/>
        <end position="647"/>
    </location>
</feature>
<feature type="compositionally biased region" description="Basic and acidic residues" evidence="5">
    <location>
        <begin position="937"/>
        <end position="950"/>
    </location>
</feature>
<dbReference type="GO" id="GO:0005524">
    <property type="term" value="F:ATP binding"/>
    <property type="evidence" value="ECO:0007669"/>
    <property type="project" value="UniProtKB-KW"/>
</dbReference>
<dbReference type="Gene3D" id="3.30.30.30">
    <property type="match status" value="1"/>
</dbReference>
<evidence type="ECO:0000313" key="7">
    <source>
        <dbReference type="EMBL" id="KAK1754390.1"/>
    </source>
</evidence>
<accession>A0AAJ0BAQ7</accession>
<dbReference type="InterPro" id="IPR029047">
    <property type="entry name" value="HSP70_peptide-bd_sf"/>
</dbReference>
<dbReference type="Gene3D" id="2.60.34.10">
    <property type="entry name" value="Substrate Binding Domain Of DNAk, Chain A, domain 1"/>
    <property type="match status" value="1"/>
</dbReference>
<dbReference type="AlphaFoldDB" id="A0AAJ0BAQ7"/>
<feature type="region of interest" description="Disordered" evidence="5">
    <location>
        <begin position="599"/>
        <end position="654"/>
    </location>
</feature>
<dbReference type="GO" id="GO:0034663">
    <property type="term" value="C:endoplasmic reticulum chaperone complex"/>
    <property type="evidence" value="ECO:0007669"/>
    <property type="project" value="TreeGrafter"/>
</dbReference>
<dbReference type="Gene3D" id="3.90.640.10">
    <property type="entry name" value="Actin, Chain A, domain 4"/>
    <property type="match status" value="1"/>
</dbReference>
<protein>
    <submittedName>
        <fullName evidence="7">Heat shock protein family 70 protein</fullName>
    </submittedName>
</protein>
<evidence type="ECO:0000256" key="2">
    <source>
        <dbReference type="ARBA" id="ARBA00022824"/>
    </source>
</evidence>
<evidence type="ECO:0000313" key="8">
    <source>
        <dbReference type="Proteomes" id="UP001239445"/>
    </source>
</evidence>
<dbReference type="InterPro" id="IPR013126">
    <property type="entry name" value="Hsp_70_fam"/>
</dbReference>
<dbReference type="FunFam" id="3.30.420.40:FF:000084">
    <property type="entry name" value="Heat shock protein 17"/>
    <property type="match status" value="1"/>
</dbReference>
<feature type="compositionally biased region" description="Low complexity" evidence="5">
    <location>
        <begin position="961"/>
        <end position="971"/>
    </location>
</feature>
<dbReference type="CDD" id="cd10230">
    <property type="entry name" value="ASKHA_NBD_HSP70_HYOU1"/>
    <property type="match status" value="1"/>
</dbReference>
<dbReference type="Pfam" id="PF00012">
    <property type="entry name" value="HSP70"/>
    <property type="match status" value="1"/>
</dbReference>
<keyword evidence="6" id="KW-0732">Signal</keyword>
<evidence type="ECO:0000256" key="1">
    <source>
        <dbReference type="ARBA" id="ARBA00022741"/>
    </source>
</evidence>
<feature type="compositionally biased region" description="Low complexity" evidence="5">
    <location>
        <begin position="826"/>
        <end position="839"/>
    </location>
</feature>
<dbReference type="Gene3D" id="3.30.420.40">
    <property type="match status" value="2"/>
</dbReference>
<dbReference type="FunFam" id="1.20.1270.10:FF:000002">
    <property type="entry name" value="Heat shock 70 kDa protein 4"/>
    <property type="match status" value="1"/>
</dbReference>
<feature type="compositionally biased region" description="Basic and acidic residues" evidence="5">
    <location>
        <begin position="976"/>
        <end position="1028"/>
    </location>
</feature>
<feature type="chain" id="PRO_5042501113" evidence="6">
    <location>
        <begin position="26"/>
        <end position="1028"/>
    </location>
</feature>
<evidence type="ECO:0000256" key="4">
    <source>
        <dbReference type="ARBA" id="ARBA00023186"/>
    </source>
</evidence>
<dbReference type="InterPro" id="IPR029048">
    <property type="entry name" value="HSP70_C_sf"/>
</dbReference>
<keyword evidence="4" id="KW-0143">Chaperone</keyword>
<keyword evidence="2" id="KW-0256">Endoplasmic reticulum</keyword>